<dbReference type="PIRSF" id="PIRSF000654">
    <property type="entry name" value="Integrin-linked_kinase"/>
    <property type="match status" value="1"/>
</dbReference>
<dbReference type="RefSeq" id="XP_003287186.1">
    <property type="nucleotide sequence ID" value="XM_003287138.1"/>
</dbReference>
<comment type="catalytic activity">
    <reaction evidence="6">
        <text>L-seryl-[protein] + ATP = O-phospho-L-seryl-[protein] + ADP + H(+)</text>
        <dbReference type="Rhea" id="RHEA:17989"/>
        <dbReference type="Rhea" id="RHEA-COMP:9863"/>
        <dbReference type="Rhea" id="RHEA-COMP:11604"/>
        <dbReference type="ChEBI" id="CHEBI:15378"/>
        <dbReference type="ChEBI" id="CHEBI:29999"/>
        <dbReference type="ChEBI" id="CHEBI:30616"/>
        <dbReference type="ChEBI" id="CHEBI:83421"/>
        <dbReference type="ChEBI" id="CHEBI:456216"/>
        <dbReference type="EC" id="2.7.11.1"/>
    </reaction>
</comment>
<name>F0ZID9_DICPU</name>
<dbReference type="PROSITE" id="PS00108">
    <property type="entry name" value="PROTEIN_KINASE_ST"/>
    <property type="match status" value="1"/>
</dbReference>
<evidence type="ECO:0000313" key="8">
    <source>
        <dbReference type="EMBL" id="EGC36308.1"/>
    </source>
</evidence>
<dbReference type="InterPro" id="IPR011009">
    <property type="entry name" value="Kinase-like_dom_sf"/>
</dbReference>
<dbReference type="PANTHER" id="PTHR44329">
    <property type="entry name" value="SERINE/THREONINE-PROTEIN KINASE TNNI3K-RELATED"/>
    <property type="match status" value="1"/>
</dbReference>
<dbReference type="Proteomes" id="UP000001064">
    <property type="component" value="Unassembled WGS sequence"/>
</dbReference>
<evidence type="ECO:0000256" key="6">
    <source>
        <dbReference type="ARBA" id="ARBA00048679"/>
    </source>
</evidence>
<evidence type="ECO:0000256" key="1">
    <source>
        <dbReference type="ARBA" id="ARBA00022679"/>
    </source>
</evidence>
<dbReference type="GeneID" id="10500890"/>
<dbReference type="GO" id="GO:0005524">
    <property type="term" value="F:ATP binding"/>
    <property type="evidence" value="ECO:0007669"/>
    <property type="project" value="UniProtKB-KW"/>
</dbReference>
<dbReference type="OMA" id="FNGCESV"/>
<dbReference type="OrthoDB" id="339325at2759"/>
<dbReference type="eggNOG" id="KOG0192">
    <property type="taxonomic scope" value="Eukaryota"/>
</dbReference>
<dbReference type="InterPro" id="IPR000719">
    <property type="entry name" value="Prot_kinase_dom"/>
</dbReference>
<keyword evidence="1" id="KW-0808">Transferase</keyword>
<dbReference type="EMBL" id="GL871031">
    <property type="protein sequence ID" value="EGC36308.1"/>
    <property type="molecule type" value="Genomic_DNA"/>
</dbReference>
<evidence type="ECO:0000256" key="2">
    <source>
        <dbReference type="ARBA" id="ARBA00022741"/>
    </source>
</evidence>
<dbReference type="SUPFAM" id="SSF56112">
    <property type="entry name" value="Protein kinase-like (PK-like)"/>
    <property type="match status" value="1"/>
</dbReference>
<dbReference type="InterPro" id="IPR051681">
    <property type="entry name" value="Ser/Thr_Kinases-Pseudokinases"/>
</dbReference>
<dbReference type="STRING" id="5786.F0ZID9"/>
<dbReference type="AlphaFoldDB" id="F0ZID9"/>
<proteinExistence type="predicted"/>
<dbReference type="InParanoid" id="F0ZID9"/>
<organism evidence="8 9">
    <name type="scientific">Dictyostelium purpureum</name>
    <name type="common">Slime mold</name>
    <dbReference type="NCBI Taxonomy" id="5786"/>
    <lineage>
        <taxon>Eukaryota</taxon>
        <taxon>Amoebozoa</taxon>
        <taxon>Evosea</taxon>
        <taxon>Eumycetozoa</taxon>
        <taxon>Dictyostelia</taxon>
        <taxon>Dictyosteliales</taxon>
        <taxon>Dictyosteliaceae</taxon>
        <taxon>Dictyostelium</taxon>
    </lineage>
</organism>
<sequence length="225" mass="26070">MEYCEKGSLYHLLRKEKMTWDKFFSFALQMLKGISALHNSTPQVLHRDVKTLNFLVNKNYVIKVADFGLSRFNTRSNQVTLNKTRGTSVYCAPEVFEGKEYSQKSDLYSLGTVFWEMVYTVINQRYLHPYAEYKKLNEFQIMLSTANNDLRPTLPPTTPTSIRALIQSCWEKDLSKRPIASEAFDTLEIIQKEYQSNQAAWDEIINHRDTNSTSDQSSESSSFSN</sequence>
<protein>
    <recommendedName>
        <fullName evidence="7">Protein kinase domain-containing protein</fullName>
    </recommendedName>
</protein>
<accession>F0ZID9</accession>
<evidence type="ECO:0000256" key="3">
    <source>
        <dbReference type="ARBA" id="ARBA00022777"/>
    </source>
</evidence>
<dbReference type="PANTHER" id="PTHR44329:SF288">
    <property type="entry name" value="MITOGEN-ACTIVATED PROTEIN KINASE KINASE KINASE 20"/>
    <property type="match status" value="1"/>
</dbReference>
<feature type="domain" description="Protein kinase" evidence="7">
    <location>
        <begin position="1"/>
        <end position="190"/>
    </location>
</feature>
<evidence type="ECO:0000259" key="7">
    <source>
        <dbReference type="PROSITE" id="PS50011"/>
    </source>
</evidence>
<keyword evidence="3" id="KW-0418">Kinase</keyword>
<keyword evidence="4" id="KW-0067">ATP-binding</keyword>
<dbReference type="GO" id="GO:0004674">
    <property type="term" value="F:protein serine/threonine kinase activity"/>
    <property type="evidence" value="ECO:0007669"/>
    <property type="project" value="UniProtKB-EC"/>
</dbReference>
<dbReference type="KEGG" id="dpp:DICPUDRAFT_91861"/>
<keyword evidence="2" id="KW-0547">Nucleotide-binding</keyword>
<comment type="catalytic activity">
    <reaction evidence="5">
        <text>L-threonyl-[protein] + ATP = O-phospho-L-threonyl-[protein] + ADP + H(+)</text>
        <dbReference type="Rhea" id="RHEA:46608"/>
        <dbReference type="Rhea" id="RHEA-COMP:11060"/>
        <dbReference type="Rhea" id="RHEA-COMP:11605"/>
        <dbReference type="ChEBI" id="CHEBI:15378"/>
        <dbReference type="ChEBI" id="CHEBI:30013"/>
        <dbReference type="ChEBI" id="CHEBI:30616"/>
        <dbReference type="ChEBI" id="CHEBI:61977"/>
        <dbReference type="ChEBI" id="CHEBI:456216"/>
        <dbReference type="EC" id="2.7.11.1"/>
    </reaction>
</comment>
<dbReference type="Pfam" id="PF00069">
    <property type="entry name" value="Pkinase"/>
    <property type="match status" value="1"/>
</dbReference>
<keyword evidence="9" id="KW-1185">Reference proteome</keyword>
<evidence type="ECO:0000256" key="4">
    <source>
        <dbReference type="ARBA" id="ARBA00022840"/>
    </source>
</evidence>
<dbReference type="PROSITE" id="PS50011">
    <property type="entry name" value="PROTEIN_KINASE_DOM"/>
    <property type="match status" value="1"/>
</dbReference>
<dbReference type="Gene3D" id="1.10.510.10">
    <property type="entry name" value="Transferase(Phosphotransferase) domain 1"/>
    <property type="match status" value="1"/>
</dbReference>
<gene>
    <name evidence="8" type="ORF">DICPUDRAFT_91861</name>
</gene>
<dbReference type="InterPro" id="IPR008271">
    <property type="entry name" value="Ser/Thr_kinase_AS"/>
</dbReference>
<dbReference type="SMART" id="SM00220">
    <property type="entry name" value="S_TKc"/>
    <property type="match status" value="1"/>
</dbReference>
<evidence type="ECO:0000256" key="5">
    <source>
        <dbReference type="ARBA" id="ARBA00047899"/>
    </source>
</evidence>
<reference evidence="9" key="1">
    <citation type="journal article" date="2011" name="Genome Biol.">
        <title>Comparative genomics of the social amoebae Dictyostelium discoideum and Dictyostelium purpureum.</title>
        <authorList>
            <consortium name="US DOE Joint Genome Institute (JGI-PGF)"/>
            <person name="Sucgang R."/>
            <person name="Kuo A."/>
            <person name="Tian X."/>
            <person name="Salerno W."/>
            <person name="Parikh A."/>
            <person name="Feasley C.L."/>
            <person name="Dalin E."/>
            <person name="Tu H."/>
            <person name="Huang E."/>
            <person name="Barry K."/>
            <person name="Lindquist E."/>
            <person name="Shapiro H."/>
            <person name="Bruce D."/>
            <person name="Schmutz J."/>
            <person name="Salamov A."/>
            <person name="Fey P."/>
            <person name="Gaudet P."/>
            <person name="Anjard C."/>
            <person name="Babu M.M."/>
            <person name="Basu S."/>
            <person name="Bushmanova Y."/>
            <person name="van der Wel H."/>
            <person name="Katoh-Kurasawa M."/>
            <person name="Dinh C."/>
            <person name="Coutinho P.M."/>
            <person name="Saito T."/>
            <person name="Elias M."/>
            <person name="Schaap P."/>
            <person name="Kay R.R."/>
            <person name="Henrissat B."/>
            <person name="Eichinger L."/>
            <person name="Rivero F."/>
            <person name="Putnam N.H."/>
            <person name="West C.M."/>
            <person name="Loomis W.F."/>
            <person name="Chisholm R.L."/>
            <person name="Shaulsky G."/>
            <person name="Strassmann J.E."/>
            <person name="Queller D.C."/>
            <person name="Kuspa A."/>
            <person name="Grigoriev I.V."/>
        </authorList>
    </citation>
    <scope>NUCLEOTIDE SEQUENCE [LARGE SCALE GENOMIC DNA]</scope>
    <source>
        <strain evidence="9">QSDP1</strain>
    </source>
</reference>
<evidence type="ECO:0000313" key="9">
    <source>
        <dbReference type="Proteomes" id="UP000001064"/>
    </source>
</evidence>
<dbReference type="VEuPathDB" id="AmoebaDB:DICPUDRAFT_91861"/>